<gene>
    <name evidence="1" type="ORF">TNCT_479561</name>
</gene>
<accession>A0A8X6H5I8</accession>
<evidence type="ECO:0000313" key="2">
    <source>
        <dbReference type="Proteomes" id="UP000887116"/>
    </source>
</evidence>
<dbReference type="AlphaFoldDB" id="A0A8X6H5I8"/>
<sequence>MNILHCTRLMVSEAALSLMKQGKKDVILRKQCSMNPVLSLLTGATPEIKLKYGRIMNLQVFSKHSSLGTKKFQIVFDFICFAANHPF</sequence>
<protein>
    <submittedName>
        <fullName evidence="1">Uncharacterized protein</fullName>
    </submittedName>
</protein>
<name>A0A8X6H5I8_TRICU</name>
<keyword evidence="2" id="KW-1185">Reference proteome</keyword>
<organism evidence="1 2">
    <name type="scientific">Trichonephila clavata</name>
    <name type="common">Joro spider</name>
    <name type="synonym">Nephila clavata</name>
    <dbReference type="NCBI Taxonomy" id="2740835"/>
    <lineage>
        <taxon>Eukaryota</taxon>
        <taxon>Metazoa</taxon>
        <taxon>Ecdysozoa</taxon>
        <taxon>Arthropoda</taxon>
        <taxon>Chelicerata</taxon>
        <taxon>Arachnida</taxon>
        <taxon>Araneae</taxon>
        <taxon>Araneomorphae</taxon>
        <taxon>Entelegynae</taxon>
        <taxon>Araneoidea</taxon>
        <taxon>Nephilidae</taxon>
        <taxon>Trichonephila</taxon>
    </lineage>
</organism>
<dbReference type="Proteomes" id="UP000887116">
    <property type="component" value="Unassembled WGS sequence"/>
</dbReference>
<reference evidence="1" key="1">
    <citation type="submission" date="2020-07" db="EMBL/GenBank/DDBJ databases">
        <title>Multicomponent nature underlies the extraordinary mechanical properties of spider dragline silk.</title>
        <authorList>
            <person name="Kono N."/>
            <person name="Nakamura H."/>
            <person name="Mori M."/>
            <person name="Yoshida Y."/>
            <person name="Ohtoshi R."/>
            <person name="Malay A.D."/>
            <person name="Moran D.A.P."/>
            <person name="Tomita M."/>
            <person name="Numata K."/>
            <person name="Arakawa K."/>
        </authorList>
    </citation>
    <scope>NUCLEOTIDE SEQUENCE</scope>
</reference>
<comment type="caution">
    <text evidence="1">The sequence shown here is derived from an EMBL/GenBank/DDBJ whole genome shotgun (WGS) entry which is preliminary data.</text>
</comment>
<dbReference type="EMBL" id="BMAO01007607">
    <property type="protein sequence ID" value="GFR17009.1"/>
    <property type="molecule type" value="Genomic_DNA"/>
</dbReference>
<proteinExistence type="predicted"/>
<evidence type="ECO:0000313" key="1">
    <source>
        <dbReference type="EMBL" id="GFR17009.1"/>
    </source>
</evidence>